<evidence type="ECO:0000256" key="1">
    <source>
        <dbReference type="ARBA" id="ARBA00004141"/>
    </source>
</evidence>
<sequence length="579" mass="60770">MATATAPSKGAPQHALKRDIGLIGLTWTSVGSIIGSGWLFGALFAAQAAGTAALVSWGIGAVAIIILAFVHAELGAAYPVAGGTGRFPHYAFGTAAGASFGWFSWLQAVTVAPIEVLAALNYLSVHASWIQTGKNHLTGGGYALAVAFMAFFVIVNWMGIRILAHTNSAATWWKIAIPVLTIVVLASTHWHGGNFGYQGFSPFGAKGVLSAVSTSGIIFALLGFEQADQLAGEAKNPKRNIPIAVIGSILIGATIYIMLQVVFIAALPHSAFVHGWANLTFTGKAGPFAGLATAVGLGWLATILYIDAVVSPSGTGLIYMTATSRVSYGLSRNGYVPVVFEKTTKRGVPWFGLLFAFVMGLIVFLPFPTWQKLVGFITSASVLMYAGAPLAFGVLRISDPDRQRPYRLPAGGFWSPIAFIVANLIIYWSGFDTLWRLGIGILLGYVLLGVSAVFKLNPNTPHLDWKSAQWLPVYLLGMGVISWQGGFCSAGPANTVSCGATNRLPLWWDIMTVALFSLVIYYWARAVRLPKEETQEYIGSVDVPGTNGSGGAGGAGVASGPGAGGAGPSGLAGPDLTKR</sequence>
<feature type="transmembrane region" description="Helical" evidence="6">
    <location>
        <begin position="506"/>
        <end position="524"/>
    </location>
</feature>
<evidence type="ECO:0000256" key="2">
    <source>
        <dbReference type="ARBA" id="ARBA00022692"/>
    </source>
</evidence>
<keyword evidence="4 6" id="KW-0472">Membrane</keyword>
<feature type="transmembrane region" description="Helical" evidence="6">
    <location>
        <begin position="203"/>
        <end position="222"/>
    </location>
</feature>
<feature type="transmembrane region" description="Helical" evidence="6">
    <location>
        <begin position="407"/>
        <end position="428"/>
    </location>
</feature>
<feature type="transmembrane region" description="Helical" evidence="6">
    <location>
        <begin position="20"/>
        <end position="45"/>
    </location>
</feature>
<protein>
    <submittedName>
        <fullName evidence="7">APC family permease</fullName>
    </submittedName>
</protein>
<feature type="transmembrane region" description="Helical" evidence="6">
    <location>
        <begin position="90"/>
        <end position="120"/>
    </location>
</feature>
<feature type="transmembrane region" description="Helical" evidence="6">
    <location>
        <begin position="57"/>
        <end position="78"/>
    </location>
</feature>
<dbReference type="GO" id="GO:0016020">
    <property type="term" value="C:membrane"/>
    <property type="evidence" value="ECO:0007669"/>
    <property type="project" value="UniProtKB-SubCell"/>
</dbReference>
<evidence type="ECO:0000313" key="7">
    <source>
        <dbReference type="EMBL" id="MBF9070702.1"/>
    </source>
</evidence>
<feature type="transmembrane region" description="Helical" evidence="6">
    <location>
        <begin position="288"/>
        <end position="310"/>
    </location>
</feature>
<dbReference type="Pfam" id="PF13520">
    <property type="entry name" value="AA_permease_2"/>
    <property type="match status" value="1"/>
</dbReference>
<dbReference type="PANTHER" id="PTHR47547:SF1">
    <property type="entry name" value="ASPARTATE-PROTON SYMPORTER"/>
    <property type="match status" value="1"/>
</dbReference>
<evidence type="ECO:0000313" key="8">
    <source>
        <dbReference type="Proteomes" id="UP000657385"/>
    </source>
</evidence>
<dbReference type="PANTHER" id="PTHR47547">
    <property type="match status" value="1"/>
</dbReference>
<dbReference type="InterPro" id="IPR052962">
    <property type="entry name" value="AA_Transporter_AGT"/>
</dbReference>
<keyword evidence="2 6" id="KW-0812">Transmembrane</keyword>
<feature type="transmembrane region" description="Helical" evidence="6">
    <location>
        <begin position="348"/>
        <end position="367"/>
    </location>
</feature>
<dbReference type="InterPro" id="IPR002293">
    <property type="entry name" value="AA/rel_permease1"/>
</dbReference>
<keyword evidence="3 6" id="KW-1133">Transmembrane helix</keyword>
<gene>
    <name evidence="7" type="ORF">I2501_22020</name>
</gene>
<accession>A0A931B750</accession>
<feature type="transmembrane region" description="Helical" evidence="6">
    <location>
        <begin position="373"/>
        <end position="395"/>
    </location>
</feature>
<comment type="caution">
    <text evidence="7">The sequence shown here is derived from an EMBL/GenBank/DDBJ whole genome shotgun (WGS) entry which is preliminary data.</text>
</comment>
<dbReference type="EMBL" id="JADPRT010000009">
    <property type="protein sequence ID" value="MBF9070702.1"/>
    <property type="molecule type" value="Genomic_DNA"/>
</dbReference>
<name>A0A931B750_9ACTN</name>
<feature type="transmembrane region" description="Helical" evidence="6">
    <location>
        <begin position="243"/>
        <end position="268"/>
    </location>
</feature>
<dbReference type="Proteomes" id="UP000657385">
    <property type="component" value="Unassembled WGS sequence"/>
</dbReference>
<proteinExistence type="predicted"/>
<evidence type="ECO:0000256" key="4">
    <source>
        <dbReference type="ARBA" id="ARBA00023136"/>
    </source>
</evidence>
<feature type="transmembrane region" description="Helical" evidence="6">
    <location>
        <begin position="468"/>
        <end position="486"/>
    </location>
</feature>
<organism evidence="7 8">
    <name type="scientific">Streptacidiphilus fuscans</name>
    <dbReference type="NCBI Taxonomy" id="2789292"/>
    <lineage>
        <taxon>Bacteria</taxon>
        <taxon>Bacillati</taxon>
        <taxon>Actinomycetota</taxon>
        <taxon>Actinomycetes</taxon>
        <taxon>Kitasatosporales</taxon>
        <taxon>Streptomycetaceae</taxon>
        <taxon>Streptacidiphilus</taxon>
    </lineage>
</organism>
<feature type="transmembrane region" description="Helical" evidence="6">
    <location>
        <begin position="140"/>
        <end position="160"/>
    </location>
</feature>
<feature type="compositionally biased region" description="Gly residues" evidence="5">
    <location>
        <begin position="549"/>
        <end position="570"/>
    </location>
</feature>
<dbReference type="GO" id="GO:0022857">
    <property type="term" value="F:transmembrane transporter activity"/>
    <property type="evidence" value="ECO:0007669"/>
    <property type="project" value="InterPro"/>
</dbReference>
<dbReference type="RefSeq" id="WP_196195872.1">
    <property type="nucleotide sequence ID" value="NZ_JADPRT010000009.1"/>
</dbReference>
<reference evidence="7" key="1">
    <citation type="submission" date="2020-11" db="EMBL/GenBank/DDBJ databases">
        <title>Isolation and identification of active actinomycetes.</title>
        <authorList>
            <person name="Yu B."/>
        </authorList>
    </citation>
    <scope>NUCLEOTIDE SEQUENCE</scope>
    <source>
        <strain evidence="7">NEAU-YB345</strain>
    </source>
</reference>
<feature type="transmembrane region" description="Helical" evidence="6">
    <location>
        <begin position="434"/>
        <end position="456"/>
    </location>
</feature>
<dbReference type="Gene3D" id="1.20.1740.10">
    <property type="entry name" value="Amino acid/polyamine transporter I"/>
    <property type="match status" value="1"/>
</dbReference>
<keyword evidence="8" id="KW-1185">Reference proteome</keyword>
<comment type="subcellular location">
    <subcellularLocation>
        <location evidence="1">Membrane</location>
        <topology evidence="1">Multi-pass membrane protein</topology>
    </subcellularLocation>
</comment>
<dbReference type="AlphaFoldDB" id="A0A931B750"/>
<evidence type="ECO:0000256" key="3">
    <source>
        <dbReference type="ARBA" id="ARBA00022989"/>
    </source>
</evidence>
<evidence type="ECO:0000256" key="6">
    <source>
        <dbReference type="SAM" id="Phobius"/>
    </source>
</evidence>
<feature type="transmembrane region" description="Helical" evidence="6">
    <location>
        <begin position="172"/>
        <end position="191"/>
    </location>
</feature>
<feature type="region of interest" description="Disordered" evidence="5">
    <location>
        <begin position="549"/>
        <end position="579"/>
    </location>
</feature>
<evidence type="ECO:0000256" key="5">
    <source>
        <dbReference type="SAM" id="MobiDB-lite"/>
    </source>
</evidence>